<name>A0A518E0Q4_9BACT</name>
<proteinExistence type="predicted"/>
<evidence type="ECO:0000313" key="2">
    <source>
        <dbReference type="Proteomes" id="UP000317648"/>
    </source>
</evidence>
<dbReference type="Proteomes" id="UP000317648">
    <property type="component" value="Chromosome"/>
</dbReference>
<sequence>MRQYPLFRSPAPKPPLVVAYGLGVDSTAMLIGLQRRGVRPDLILFANTGGEKPETYL</sequence>
<protein>
    <recommendedName>
        <fullName evidence="3">Argininosuccinate synthase</fullName>
    </recommendedName>
</protein>
<evidence type="ECO:0008006" key="3">
    <source>
        <dbReference type="Google" id="ProtNLM"/>
    </source>
</evidence>
<accession>A0A518E0Q4</accession>
<dbReference type="AlphaFoldDB" id="A0A518E0Q4"/>
<dbReference type="KEGG" id="lcre:Pla8534_54920"/>
<organism evidence="1 2">
    <name type="scientific">Lignipirellula cremea</name>
    <dbReference type="NCBI Taxonomy" id="2528010"/>
    <lineage>
        <taxon>Bacteria</taxon>
        <taxon>Pseudomonadati</taxon>
        <taxon>Planctomycetota</taxon>
        <taxon>Planctomycetia</taxon>
        <taxon>Pirellulales</taxon>
        <taxon>Pirellulaceae</taxon>
        <taxon>Lignipirellula</taxon>
    </lineage>
</organism>
<evidence type="ECO:0000313" key="1">
    <source>
        <dbReference type="EMBL" id="QDU97641.1"/>
    </source>
</evidence>
<reference evidence="1 2" key="1">
    <citation type="submission" date="2019-02" db="EMBL/GenBank/DDBJ databases">
        <title>Deep-cultivation of Planctomycetes and their phenomic and genomic characterization uncovers novel biology.</title>
        <authorList>
            <person name="Wiegand S."/>
            <person name="Jogler M."/>
            <person name="Boedeker C."/>
            <person name="Pinto D."/>
            <person name="Vollmers J."/>
            <person name="Rivas-Marin E."/>
            <person name="Kohn T."/>
            <person name="Peeters S.H."/>
            <person name="Heuer A."/>
            <person name="Rast P."/>
            <person name="Oberbeckmann S."/>
            <person name="Bunk B."/>
            <person name="Jeske O."/>
            <person name="Meyerdierks A."/>
            <person name="Storesund J.E."/>
            <person name="Kallscheuer N."/>
            <person name="Luecker S."/>
            <person name="Lage O.M."/>
            <person name="Pohl T."/>
            <person name="Merkel B.J."/>
            <person name="Hornburger P."/>
            <person name="Mueller R.-W."/>
            <person name="Bruemmer F."/>
            <person name="Labrenz M."/>
            <person name="Spormann A.M."/>
            <person name="Op den Camp H."/>
            <person name="Overmann J."/>
            <person name="Amann R."/>
            <person name="Jetten M.S.M."/>
            <person name="Mascher T."/>
            <person name="Medema M.H."/>
            <person name="Devos D.P."/>
            <person name="Kaster A.-K."/>
            <person name="Ovreas L."/>
            <person name="Rohde M."/>
            <person name="Galperin M.Y."/>
            <person name="Jogler C."/>
        </authorList>
    </citation>
    <scope>NUCLEOTIDE SEQUENCE [LARGE SCALE GENOMIC DNA]</scope>
    <source>
        <strain evidence="1 2">Pla85_3_4</strain>
    </source>
</reference>
<dbReference type="EMBL" id="CP036433">
    <property type="protein sequence ID" value="QDU97641.1"/>
    <property type="molecule type" value="Genomic_DNA"/>
</dbReference>
<gene>
    <name evidence="1" type="ORF">Pla8534_54920</name>
</gene>
<keyword evidence="2" id="KW-1185">Reference proteome</keyword>